<dbReference type="GO" id="GO:0006281">
    <property type="term" value="P:DNA repair"/>
    <property type="evidence" value="ECO:0007669"/>
    <property type="project" value="UniProtKB-KW"/>
</dbReference>
<comment type="catalytic activity">
    <reaction evidence="1">
        <text>ATP + H2O = ADP + phosphate + H(+)</text>
        <dbReference type="Rhea" id="RHEA:13065"/>
        <dbReference type="ChEBI" id="CHEBI:15377"/>
        <dbReference type="ChEBI" id="CHEBI:15378"/>
        <dbReference type="ChEBI" id="CHEBI:30616"/>
        <dbReference type="ChEBI" id="CHEBI:43474"/>
        <dbReference type="ChEBI" id="CHEBI:456216"/>
        <dbReference type="EC" id="5.6.2.3"/>
    </reaction>
</comment>
<keyword evidence="1" id="KW-0233">DNA recombination</keyword>
<name>A0A8B8GCQ2_9HEMI</name>
<dbReference type="FunFam" id="3.40.50.300:FF:002884">
    <property type="entry name" value="ATP-dependent DNA helicase"/>
    <property type="match status" value="1"/>
</dbReference>
<gene>
    <name evidence="5" type="primary">LOC112690823</name>
</gene>
<feature type="domain" description="DNA helicase Pif1-like DEAD-box helicase" evidence="2">
    <location>
        <begin position="98"/>
        <end position="192"/>
    </location>
</feature>
<dbReference type="PANTHER" id="PTHR10492">
    <property type="match status" value="1"/>
</dbReference>
<keyword evidence="1" id="KW-0547">Nucleotide-binding</keyword>
<keyword evidence="1" id="KW-0067">ATP-binding</keyword>
<feature type="domain" description="DNA helicase Pif1-like 2B" evidence="3">
    <location>
        <begin position="277"/>
        <end position="322"/>
    </location>
</feature>
<dbReference type="GO" id="GO:0043139">
    <property type="term" value="F:5'-3' DNA helicase activity"/>
    <property type="evidence" value="ECO:0007669"/>
    <property type="project" value="UniProtKB-EC"/>
</dbReference>
<evidence type="ECO:0000313" key="4">
    <source>
        <dbReference type="Proteomes" id="UP000694846"/>
    </source>
</evidence>
<keyword evidence="1" id="KW-0378">Hydrolase</keyword>
<dbReference type="GO" id="GO:0006310">
    <property type="term" value="P:DNA recombination"/>
    <property type="evidence" value="ECO:0007669"/>
    <property type="project" value="UniProtKB-KW"/>
</dbReference>
<dbReference type="AlphaFoldDB" id="A0A8B8GCQ2"/>
<dbReference type="RefSeq" id="XP_025420703.1">
    <property type="nucleotide sequence ID" value="XM_025564918.1"/>
</dbReference>
<evidence type="ECO:0000259" key="2">
    <source>
        <dbReference type="Pfam" id="PF05970"/>
    </source>
</evidence>
<dbReference type="OrthoDB" id="6588411at2759"/>
<dbReference type="PANTHER" id="PTHR10492:SF57">
    <property type="entry name" value="ATP-DEPENDENT DNA HELICASE"/>
    <property type="match status" value="1"/>
</dbReference>
<keyword evidence="1" id="KW-0347">Helicase</keyword>
<evidence type="ECO:0000313" key="5">
    <source>
        <dbReference type="RefSeq" id="XP_025420703.1"/>
    </source>
</evidence>
<keyword evidence="1" id="KW-0227">DNA damage</keyword>
<comment type="similarity">
    <text evidence="1">Belongs to the helicase family.</text>
</comment>
<evidence type="ECO:0000256" key="1">
    <source>
        <dbReference type="RuleBase" id="RU363044"/>
    </source>
</evidence>
<dbReference type="GO" id="GO:0005524">
    <property type="term" value="F:ATP binding"/>
    <property type="evidence" value="ECO:0007669"/>
    <property type="project" value="UniProtKB-KW"/>
</dbReference>
<sequence length="429" mass="48422">MTAEIPNKEQDQELYDIVVKHMVHGPCGAFNHNSPCIIEGKCSKKFPKQFQSNTSSGDDGYPKYRRLSPEEGGKICTIRNHEIDNRWIVPYNKLLLKAALDRTMRDLRHNNSPMGGCTVLFSGDFRQILPVGTRGTIADEVNASLKRSYLWPYIKILELKTNMRVLCTDQDNINFVKDLLLIGKGKFQATNDKINIKSFCNSVPTITKLIQNVYPNIQNISSKSLKWFQERAILSPTNEQVDKLNDLILSRFDAQSQKYYSVDTVLEKEDAVHFLTEFLNSLTPSGVPLHTLILKIGAPIILMRNLSPPTLCNGTRLQIKKLKSSLLESIILTGCGNGKTVLIPRIPIIPSDLPFKFKRIKFPVKLAFAMTINKAQGQTLNVAGIDLSVQCFSHGQLYVTLSRVTSKFNLYIFAPDPEKVDNVVYKEIF</sequence>
<organism evidence="4 5">
    <name type="scientific">Sipha flava</name>
    <name type="common">yellow sugarcane aphid</name>
    <dbReference type="NCBI Taxonomy" id="143950"/>
    <lineage>
        <taxon>Eukaryota</taxon>
        <taxon>Metazoa</taxon>
        <taxon>Ecdysozoa</taxon>
        <taxon>Arthropoda</taxon>
        <taxon>Hexapoda</taxon>
        <taxon>Insecta</taxon>
        <taxon>Pterygota</taxon>
        <taxon>Neoptera</taxon>
        <taxon>Paraneoptera</taxon>
        <taxon>Hemiptera</taxon>
        <taxon>Sternorrhyncha</taxon>
        <taxon>Aphidomorpha</taxon>
        <taxon>Aphidoidea</taxon>
        <taxon>Aphididae</taxon>
        <taxon>Sipha</taxon>
    </lineage>
</organism>
<evidence type="ECO:0000259" key="3">
    <source>
        <dbReference type="Pfam" id="PF21530"/>
    </source>
</evidence>
<dbReference type="Pfam" id="PF21530">
    <property type="entry name" value="Pif1_2B_dom"/>
    <property type="match status" value="1"/>
</dbReference>
<reference evidence="5" key="1">
    <citation type="submission" date="2025-08" db="UniProtKB">
        <authorList>
            <consortium name="RefSeq"/>
        </authorList>
    </citation>
    <scope>IDENTIFICATION</scope>
    <source>
        <tissue evidence="5">Whole body</tissue>
    </source>
</reference>
<keyword evidence="4" id="KW-1185">Reference proteome</keyword>
<protein>
    <recommendedName>
        <fullName evidence="1">ATP-dependent DNA helicase</fullName>
        <ecNumber evidence="1">5.6.2.3</ecNumber>
    </recommendedName>
</protein>
<comment type="cofactor">
    <cofactor evidence="1">
        <name>Mg(2+)</name>
        <dbReference type="ChEBI" id="CHEBI:18420"/>
    </cofactor>
</comment>
<proteinExistence type="inferred from homology"/>
<dbReference type="CDD" id="cd18809">
    <property type="entry name" value="SF1_C_RecD"/>
    <property type="match status" value="1"/>
</dbReference>
<dbReference type="InterPro" id="IPR027417">
    <property type="entry name" value="P-loop_NTPase"/>
</dbReference>
<accession>A0A8B8GCQ2</accession>
<dbReference type="Pfam" id="PF05970">
    <property type="entry name" value="PIF1"/>
    <property type="match status" value="1"/>
</dbReference>
<dbReference type="InterPro" id="IPR010285">
    <property type="entry name" value="DNA_helicase_pif1-like_DEAD"/>
</dbReference>
<dbReference type="GO" id="GO:0000723">
    <property type="term" value="P:telomere maintenance"/>
    <property type="evidence" value="ECO:0007669"/>
    <property type="project" value="InterPro"/>
</dbReference>
<keyword evidence="1" id="KW-0234">DNA repair</keyword>
<dbReference type="Proteomes" id="UP000694846">
    <property type="component" value="Unplaced"/>
</dbReference>
<dbReference type="EC" id="5.6.2.3" evidence="1"/>
<dbReference type="GO" id="GO:0016787">
    <property type="term" value="F:hydrolase activity"/>
    <property type="evidence" value="ECO:0007669"/>
    <property type="project" value="UniProtKB-KW"/>
</dbReference>
<dbReference type="SUPFAM" id="SSF52540">
    <property type="entry name" value="P-loop containing nucleoside triphosphate hydrolases"/>
    <property type="match status" value="1"/>
</dbReference>
<dbReference type="GeneID" id="112690823"/>
<dbReference type="InterPro" id="IPR049163">
    <property type="entry name" value="Pif1-like_2B_dom"/>
</dbReference>